<sequence length="480" mass="50977">MRRASAAPVRGYAVSSSTADAYLEVPGGRVPYTPELRFLGGPDAPIPTMPCYRTIDATGQDVPGAHIPHPLSQDLALRMYGAMARLQTMDTMFYEAQRQGRFSFYLTCQGEEATNIGSAAGLGDQDMVFAQYREQGVLLWRGYTLDQFANQLLGNALEPGKGRQMPIHYGSPAHAYQTISSPLATQMPHAVGTAYAYKVDRLPRVAVTYFGDGASSEGDAHAAFNFAAVLGAPCLFVCRNNGYAISTPAHEQYKGDGIAGRGPMYGIPSIRVDGGDVRAVYNAVMEARRRALGQQPQQPAAAGQQGKGGGLLTEPAAAAGGGGGGGGYAAAAGPGPVLIECMSYRSGHHSTSDDSSRYRTSEEMRAWRSRDPVARFRSWLARQGWWDEAREAELRRSTRQEVLAALDRAAQVPKPPLTDMFTDVYAPIAAGATATAGATAGGEDDGGAAGLLPHLAAQRAATLDFARRHPGVCPPDVPLR</sequence>
<dbReference type="OrthoDB" id="3845at2759"/>
<dbReference type="PANTHER" id="PTHR43380:SF1">
    <property type="entry name" value="2-OXOISOVALERATE DEHYDROGENASE SUBUNIT ALPHA, MITOCHONDRIAL"/>
    <property type="match status" value="1"/>
</dbReference>
<evidence type="ECO:0000259" key="3">
    <source>
        <dbReference type="Pfam" id="PF00676"/>
    </source>
</evidence>
<dbReference type="SUPFAM" id="SSF52518">
    <property type="entry name" value="Thiamin diphosphate-binding fold (THDP-binding)"/>
    <property type="match status" value="1"/>
</dbReference>
<feature type="domain" description="Dehydrogenase E1 component" evidence="3">
    <location>
        <begin position="330"/>
        <end position="416"/>
    </location>
</feature>
<dbReference type="InterPro" id="IPR001017">
    <property type="entry name" value="DH_E1"/>
</dbReference>
<protein>
    <recommendedName>
        <fullName evidence="3">Dehydrogenase E1 component domain-containing protein</fullName>
    </recommendedName>
</protein>
<gene>
    <name evidence="4" type="ORF">HXX76_008081</name>
</gene>
<dbReference type="AlphaFoldDB" id="A0A835T0T5"/>
<feature type="region of interest" description="Disordered" evidence="2">
    <location>
        <begin position="291"/>
        <end position="315"/>
    </location>
</feature>
<dbReference type="CDD" id="cd02000">
    <property type="entry name" value="TPP_E1_PDC_ADC_BCADC"/>
    <property type="match status" value="1"/>
</dbReference>
<dbReference type="Proteomes" id="UP000650467">
    <property type="component" value="Unassembled WGS sequence"/>
</dbReference>
<organism evidence="4 5">
    <name type="scientific">Chlamydomonas incerta</name>
    <dbReference type="NCBI Taxonomy" id="51695"/>
    <lineage>
        <taxon>Eukaryota</taxon>
        <taxon>Viridiplantae</taxon>
        <taxon>Chlorophyta</taxon>
        <taxon>core chlorophytes</taxon>
        <taxon>Chlorophyceae</taxon>
        <taxon>CS clade</taxon>
        <taxon>Chlamydomonadales</taxon>
        <taxon>Chlamydomonadaceae</taxon>
        <taxon>Chlamydomonas</taxon>
    </lineage>
</organism>
<evidence type="ECO:0000313" key="5">
    <source>
        <dbReference type="Proteomes" id="UP000650467"/>
    </source>
</evidence>
<reference evidence="4" key="1">
    <citation type="journal article" date="2020" name="bioRxiv">
        <title>Comparative genomics of Chlamydomonas.</title>
        <authorList>
            <person name="Craig R.J."/>
            <person name="Hasan A.R."/>
            <person name="Ness R.W."/>
            <person name="Keightley P.D."/>
        </authorList>
    </citation>
    <scope>NUCLEOTIDE SEQUENCE</scope>
    <source>
        <strain evidence="4">SAG 7.73</strain>
    </source>
</reference>
<dbReference type="InterPro" id="IPR029061">
    <property type="entry name" value="THDP-binding"/>
</dbReference>
<evidence type="ECO:0000313" key="4">
    <source>
        <dbReference type="EMBL" id="KAG2433713.1"/>
    </source>
</evidence>
<dbReference type="GO" id="GO:0016624">
    <property type="term" value="F:oxidoreductase activity, acting on the aldehyde or oxo group of donors, disulfide as acceptor"/>
    <property type="evidence" value="ECO:0007669"/>
    <property type="project" value="InterPro"/>
</dbReference>
<dbReference type="Pfam" id="PF00676">
    <property type="entry name" value="E1_dh"/>
    <property type="match status" value="2"/>
</dbReference>
<dbReference type="Gene3D" id="3.40.50.970">
    <property type="match status" value="1"/>
</dbReference>
<accession>A0A835T0T5</accession>
<keyword evidence="1" id="KW-0560">Oxidoreductase</keyword>
<dbReference type="EMBL" id="JAEHOC010000018">
    <property type="protein sequence ID" value="KAG2433713.1"/>
    <property type="molecule type" value="Genomic_DNA"/>
</dbReference>
<comment type="caution">
    <text evidence="4">The sequence shown here is derived from an EMBL/GenBank/DDBJ whole genome shotgun (WGS) entry which is preliminary data.</text>
</comment>
<name>A0A835T0T5_CHLIN</name>
<dbReference type="PANTHER" id="PTHR43380">
    <property type="entry name" value="2-OXOISOVALERATE DEHYDROGENASE SUBUNIT ALPHA, MITOCHONDRIAL"/>
    <property type="match status" value="1"/>
</dbReference>
<feature type="domain" description="Dehydrogenase E1 component" evidence="3">
    <location>
        <begin position="82"/>
        <end position="292"/>
    </location>
</feature>
<keyword evidence="5" id="KW-1185">Reference proteome</keyword>
<dbReference type="InterPro" id="IPR050771">
    <property type="entry name" value="Alpha-ketoacid_DH_E1_comp"/>
</dbReference>
<feature type="compositionally biased region" description="Low complexity" evidence="2">
    <location>
        <begin position="292"/>
        <end position="304"/>
    </location>
</feature>
<evidence type="ECO:0000256" key="1">
    <source>
        <dbReference type="ARBA" id="ARBA00023002"/>
    </source>
</evidence>
<evidence type="ECO:0000256" key="2">
    <source>
        <dbReference type="SAM" id="MobiDB-lite"/>
    </source>
</evidence>
<dbReference type="GO" id="GO:0009083">
    <property type="term" value="P:branched-chain amino acid catabolic process"/>
    <property type="evidence" value="ECO:0007669"/>
    <property type="project" value="TreeGrafter"/>
</dbReference>
<dbReference type="FunFam" id="3.40.50.970:FF:000108">
    <property type="entry name" value="2-oxoisovalerate dehydrogenase subunit alpha"/>
    <property type="match status" value="1"/>
</dbReference>
<proteinExistence type="predicted"/>